<organism evidence="7 8">
    <name type="scientific">Acidihalobacter prosperus</name>
    <dbReference type="NCBI Taxonomy" id="160660"/>
    <lineage>
        <taxon>Bacteria</taxon>
        <taxon>Pseudomonadati</taxon>
        <taxon>Pseudomonadota</taxon>
        <taxon>Gammaproteobacteria</taxon>
        <taxon>Chromatiales</taxon>
        <taxon>Ectothiorhodospiraceae</taxon>
        <taxon>Acidihalobacter</taxon>
    </lineage>
</organism>
<dbReference type="RefSeq" id="WP_065089136.1">
    <property type="nucleotide sequence ID" value="NZ_JQSG02000001.1"/>
</dbReference>
<dbReference type="PANTHER" id="PTHR11048">
    <property type="entry name" value="PRENYLTRANSFERASES"/>
    <property type="match status" value="1"/>
</dbReference>
<evidence type="ECO:0000256" key="4">
    <source>
        <dbReference type="ARBA" id="ARBA00022989"/>
    </source>
</evidence>
<feature type="transmembrane region" description="Helical" evidence="6">
    <location>
        <begin position="35"/>
        <end position="55"/>
    </location>
</feature>
<dbReference type="AlphaFoldDB" id="A0A1A6C814"/>
<sequence>MRAYIRLLRPHQWTKNLFVFTGIVFSHRWGEAGLWYQVISAAVAFSLASSGIYAINDVADREQDRAHPRKRRRPVASGAVSPLQALIVGAGCLALALALVAQVSLVAFWLLTAYILMNGAYSFRLKHVVVLDIFIIAAGFMLRLLVGTEGVGIEPSRWLLLCGFMLTLFLGAAKRRAELMEIAGRDEESAGRHHGQRRVLDDYTPALLDLILGITATASIITYGLYTMSPEVIRIQGTANLIYSLPLVIYALFRYLYRLYGHGSGGDPSTDLFRDPHLLAVGLLWVVVTLALLS</sequence>
<keyword evidence="4 6" id="KW-1133">Transmembrane helix</keyword>
<keyword evidence="3 6" id="KW-0812">Transmembrane</keyword>
<evidence type="ECO:0000256" key="5">
    <source>
        <dbReference type="ARBA" id="ARBA00023136"/>
    </source>
</evidence>
<keyword evidence="2" id="KW-1003">Cell membrane</keyword>
<dbReference type="GO" id="GO:0009247">
    <property type="term" value="P:glycolipid biosynthetic process"/>
    <property type="evidence" value="ECO:0007669"/>
    <property type="project" value="TreeGrafter"/>
</dbReference>
<dbReference type="OrthoDB" id="9803632at2"/>
<dbReference type="InterPro" id="IPR044878">
    <property type="entry name" value="UbiA_sf"/>
</dbReference>
<protein>
    <submittedName>
        <fullName evidence="7">UbiA prenyltransferase</fullName>
    </submittedName>
</protein>
<evidence type="ECO:0000256" key="6">
    <source>
        <dbReference type="SAM" id="Phobius"/>
    </source>
</evidence>
<feature type="transmembrane region" description="Helical" evidence="6">
    <location>
        <begin position="103"/>
        <end position="121"/>
    </location>
</feature>
<feature type="transmembrane region" description="Helical" evidence="6">
    <location>
        <begin position="128"/>
        <end position="146"/>
    </location>
</feature>
<dbReference type="GO" id="GO:0005886">
    <property type="term" value="C:plasma membrane"/>
    <property type="evidence" value="ECO:0007669"/>
    <property type="project" value="TreeGrafter"/>
</dbReference>
<evidence type="ECO:0000256" key="1">
    <source>
        <dbReference type="ARBA" id="ARBA00004141"/>
    </source>
</evidence>
<evidence type="ECO:0000256" key="3">
    <source>
        <dbReference type="ARBA" id="ARBA00022692"/>
    </source>
</evidence>
<dbReference type="InterPro" id="IPR039653">
    <property type="entry name" value="Prenyltransferase"/>
</dbReference>
<comment type="caution">
    <text evidence="7">The sequence shown here is derived from an EMBL/GenBank/DDBJ whole genome shotgun (WGS) entry which is preliminary data.</text>
</comment>
<evidence type="ECO:0000313" key="7">
    <source>
        <dbReference type="EMBL" id="OBS10690.1"/>
    </source>
</evidence>
<dbReference type="NCBIfam" id="NF008977">
    <property type="entry name" value="PRK12324.1-2"/>
    <property type="match status" value="1"/>
</dbReference>
<proteinExistence type="predicted"/>
<feature type="transmembrane region" description="Helical" evidence="6">
    <location>
        <begin position="238"/>
        <end position="257"/>
    </location>
</feature>
<dbReference type="Proteomes" id="UP000029273">
    <property type="component" value="Unassembled WGS sequence"/>
</dbReference>
<comment type="subcellular location">
    <subcellularLocation>
        <location evidence="1">Membrane</location>
        <topology evidence="1">Multi-pass membrane protein</topology>
    </subcellularLocation>
</comment>
<feature type="transmembrane region" description="Helical" evidence="6">
    <location>
        <begin position="206"/>
        <end position="226"/>
    </location>
</feature>
<dbReference type="Pfam" id="PF01040">
    <property type="entry name" value="UbiA"/>
    <property type="match status" value="1"/>
</dbReference>
<accession>A0A1A6C814</accession>
<reference evidence="7 8" key="1">
    <citation type="journal article" date="2014" name="Genome Announc.">
        <title>Draft Genome Sequence of the Iron-Oxidizing, Acidophilic, and Halotolerant 'Thiobacillus prosperus' Type Strain DSM 5130.</title>
        <authorList>
            <person name="Ossandon F.J."/>
            <person name="Cardenas J.P."/>
            <person name="Corbett M."/>
            <person name="Quatrini R."/>
            <person name="Holmes D.S."/>
            <person name="Watkin E."/>
        </authorList>
    </citation>
    <scope>NUCLEOTIDE SEQUENCE [LARGE SCALE GENOMIC DNA]</scope>
    <source>
        <strain evidence="7 8">DSM 5130</strain>
    </source>
</reference>
<evidence type="ECO:0000313" key="8">
    <source>
        <dbReference type="Proteomes" id="UP000029273"/>
    </source>
</evidence>
<gene>
    <name evidence="7" type="ORF">Thpro_020406</name>
</gene>
<dbReference type="CDD" id="cd13963">
    <property type="entry name" value="PT_UbiA_2"/>
    <property type="match status" value="1"/>
</dbReference>
<keyword evidence="8" id="KW-1185">Reference proteome</keyword>
<evidence type="ECO:0000256" key="2">
    <source>
        <dbReference type="ARBA" id="ARBA00022475"/>
    </source>
</evidence>
<keyword evidence="5 6" id="KW-0472">Membrane</keyword>
<dbReference type="Gene3D" id="1.10.357.140">
    <property type="entry name" value="UbiA prenyltransferase"/>
    <property type="match status" value="1"/>
</dbReference>
<dbReference type="GO" id="GO:0016765">
    <property type="term" value="F:transferase activity, transferring alkyl or aryl (other than methyl) groups"/>
    <property type="evidence" value="ECO:0007669"/>
    <property type="project" value="InterPro"/>
</dbReference>
<dbReference type="PANTHER" id="PTHR11048:SF5">
    <property type="entry name" value="DECAPRENYL-PHOSPHATE PHOSPHORIBOSYLTRANSFERASE"/>
    <property type="match status" value="1"/>
</dbReference>
<feature type="transmembrane region" description="Helical" evidence="6">
    <location>
        <begin position="277"/>
        <end position="293"/>
    </location>
</feature>
<feature type="transmembrane region" description="Helical" evidence="6">
    <location>
        <begin position="75"/>
        <end position="97"/>
    </location>
</feature>
<dbReference type="EMBL" id="JQSG02000001">
    <property type="protein sequence ID" value="OBS10690.1"/>
    <property type="molecule type" value="Genomic_DNA"/>
</dbReference>
<dbReference type="InterPro" id="IPR000537">
    <property type="entry name" value="UbiA_prenyltransferase"/>
</dbReference>
<name>A0A1A6C814_9GAMM</name>